<dbReference type="OrthoDB" id="2276068at2759"/>
<reference evidence="18 19" key="1">
    <citation type="submission" date="2016-03" db="EMBL/GenBank/DDBJ databases">
        <title>Fine-scale spatial genetic structure of a fungal parasite of coffee scale insects.</title>
        <authorList>
            <person name="Jackson D."/>
            <person name="Zemenick K.A."/>
            <person name="Malloure B."/>
            <person name="Quandt C.A."/>
            <person name="James T.Y."/>
        </authorList>
    </citation>
    <scope>NUCLEOTIDE SEQUENCE [LARGE SCALE GENOMIC DNA]</scope>
    <source>
        <strain evidence="18 19">UM487</strain>
    </source>
</reference>
<dbReference type="EMBL" id="LUKN01001838">
    <property type="protein sequence ID" value="OAR00141.1"/>
    <property type="molecule type" value="Genomic_DNA"/>
</dbReference>
<feature type="domain" description="ALG11 mannosyltransferase N-terminal" evidence="17">
    <location>
        <begin position="112"/>
        <end position="238"/>
    </location>
</feature>
<evidence type="ECO:0000256" key="7">
    <source>
        <dbReference type="ARBA" id="ARBA00022679"/>
    </source>
</evidence>
<organism evidence="18 19">
    <name type="scientific">Cordyceps confragosa</name>
    <name type="common">Lecanicillium lecanii</name>
    <dbReference type="NCBI Taxonomy" id="2714763"/>
    <lineage>
        <taxon>Eukaryota</taxon>
        <taxon>Fungi</taxon>
        <taxon>Dikarya</taxon>
        <taxon>Ascomycota</taxon>
        <taxon>Pezizomycotina</taxon>
        <taxon>Sordariomycetes</taxon>
        <taxon>Hypocreomycetidae</taxon>
        <taxon>Hypocreales</taxon>
        <taxon>Cordycipitaceae</taxon>
        <taxon>Akanthomyces</taxon>
    </lineage>
</organism>
<comment type="function">
    <text evidence="13 14">GDP-Man:Man(3)GlcNAc(2)-PP-Dol alpha-1,2-mannosyltransferase that operates in the biosynthetic pathway of dolichol-linked oligosaccharides, the glycan precursors employed in protein asparagine (N)-glycosylation. The assembly of dolichol-linked oligosaccharides begins on the cytosolic side of the endoplasmic reticulum membrane and finishes in its lumen. The sequential addition of sugars to dolichol pyrophosphate produces dolichol-linked oligosaccharides containing fourteen sugars, including two GlcNAcs, nine mannoses and three glucoses. Once assembled, the oligosaccharide is transferred from the lipid to nascent proteins by oligosaccharyltransferases. Catalyzes, on the cytoplasmic face of the endoplasmic reticulum, the addition of the fourth and fifth mannose residues to the dolichol-linked oligosaccharide chain, to produce Man(5)GlcNAc(2)-PP-dolichol core oligosaccharide.</text>
</comment>
<feature type="domain" description="ALG11 mannosyltransferase N-terminal" evidence="17">
    <location>
        <begin position="242"/>
        <end position="276"/>
    </location>
</feature>
<evidence type="ECO:0000256" key="10">
    <source>
        <dbReference type="ARBA" id="ARBA00022989"/>
    </source>
</evidence>
<evidence type="ECO:0000313" key="19">
    <source>
        <dbReference type="Proteomes" id="UP000243081"/>
    </source>
</evidence>
<dbReference type="GO" id="GO:0006487">
    <property type="term" value="P:protein N-linked glycosylation"/>
    <property type="evidence" value="ECO:0007669"/>
    <property type="project" value="TreeGrafter"/>
</dbReference>
<keyword evidence="11 14" id="KW-0472">Membrane</keyword>
<dbReference type="GO" id="GO:0004377">
    <property type="term" value="F:GDP-Man:Man(3)GlcNAc(2)-PP-Dol alpha-1,2-mannosyltransferase activity"/>
    <property type="evidence" value="ECO:0007669"/>
    <property type="project" value="UniProtKB-UniRule"/>
</dbReference>
<evidence type="ECO:0000256" key="5">
    <source>
        <dbReference type="ARBA" id="ARBA00022018"/>
    </source>
</evidence>
<accession>A0A179IET5</accession>
<dbReference type="GO" id="GO:0005789">
    <property type="term" value="C:endoplasmic reticulum membrane"/>
    <property type="evidence" value="ECO:0007669"/>
    <property type="project" value="UniProtKB-SubCell"/>
</dbReference>
<comment type="pathway">
    <text evidence="2 14">Protein modification; protein glycosylation.</text>
</comment>
<gene>
    <name evidence="18" type="ORF">LLEC1_06915</name>
</gene>
<dbReference type="UniPathway" id="UPA00378"/>
<evidence type="ECO:0000256" key="3">
    <source>
        <dbReference type="ARBA" id="ARBA00009481"/>
    </source>
</evidence>
<evidence type="ECO:0000256" key="15">
    <source>
        <dbReference type="SAM" id="MobiDB-lite"/>
    </source>
</evidence>
<keyword evidence="9 14" id="KW-0256">Endoplasmic reticulum</keyword>
<dbReference type="SUPFAM" id="SSF53756">
    <property type="entry name" value="UDP-Glycosyltransferase/glycogen phosphorylase"/>
    <property type="match status" value="1"/>
</dbReference>
<feature type="domain" description="Glycosyl transferase family 1" evidence="16">
    <location>
        <begin position="307"/>
        <end position="468"/>
    </location>
</feature>
<dbReference type="PANTHER" id="PTHR45919:SF1">
    <property type="entry name" value="GDP-MAN:MAN(3)GLCNAC(2)-PP-DOL ALPHA-1,2-MANNOSYLTRANSFERASE"/>
    <property type="match status" value="1"/>
</dbReference>
<evidence type="ECO:0000259" key="17">
    <source>
        <dbReference type="Pfam" id="PF15924"/>
    </source>
</evidence>
<feature type="compositionally biased region" description="Low complexity" evidence="15">
    <location>
        <begin position="80"/>
        <end position="92"/>
    </location>
</feature>
<dbReference type="InterPro" id="IPR031814">
    <property type="entry name" value="ALG11_N"/>
</dbReference>
<evidence type="ECO:0000256" key="9">
    <source>
        <dbReference type="ARBA" id="ARBA00022824"/>
    </source>
</evidence>
<proteinExistence type="inferred from homology"/>
<evidence type="ECO:0000256" key="4">
    <source>
        <dbReference type="ARBA" id="ARBA00012645"/>
    </source>
</evidence>
<dbReference type="Gene3D" id="3.40.50.2000">
    <property type="entry name" value="Glycogen Phosphorylase B"/>
    <property type="match status" value="1"/>
</dbReference>
<dbReference type="FunFam" id="3.40.50.2000:FF:000168">
    <property type="entry name" value="Alpha-1,2-mannosyltransferase (Alg11), putative"/>
    <property type="match status" value="1"/>
</dbReference>
<dbReference type="InterPro" id="IPR038013">
    <property type="entry name" value="ALG11"/>
</dbReference>
<keyword evidence="6 14" id="KW-0328">Glycosyltransferase</keyword>
<keyword evidence="19" id="KW-1185">Reference proteome</keyword>
<evidence type="ECO:0000256" key="1">
    <source>
        <dbReference type="ARBA" id="ARBA00004389"/>
    </source>
</evidence>
<evidence type="ECO:0000256" key="12">
    <source>
        <dbReference type="ARBA" id="ARBA00045065"/>
    </source>
</evidence>
<evidence type="ECO:0000256" key="14">
    <source>
        <dbReference type="RuleBase" id="RU367051"/>
    </source>
</evidence>
<keyword evidence="10 14" id="KW-1133">Transmembrane helix</keyword>
<dbReference type="Pfam" id="PF15924">
    <property type="entry name" value="ALG11_N"/>
    <property type="match status" value="2"/>
</dbReference>
<evidence type="ECO:0000256" key="13">
    <source>
        <dbReference type="ARBA" id="ARBA00056799"/>
    </source>
</evidence>
<sequence>MSSSEPGGRRSASPWNVVIATVFLSMVPWMLFLGVPFAWRLFGRFVGFLFRKKTEGRRSVLVSAMDEENEKYAQDRVESKSSSSDEWEKVSGGAEDAVADKLKDKAKDWDGIIGFFHPFCNAGGGGERVLWAAIRASQLRWPKAKCVVYTGDHEVTKADIIARVKSRFNIDLHPPTVQFLYLTKRHWILSATWPHFTLAGQSLGSLILGLDAFSLLVPDIFIDTMGFAFVLGLCKFLFPAKLYWHIFALVYCWFGASVDIVMTNSTWTQTHVQSLWGPYRKEKDAKNPTTAVFPPVAVEELEEAVDISEESEEKVRQNIILYIAQFRPEKDHRLIVQSFSEFLKLRGKPSETSTLVLVGSVRDDQDAKRVYELRLMCNELGIKDRVEFHLDASWPEILQWLRKASIGVNGMWNEHFGIGVVEYQAAGLISVVHDSGGPKLDIVVPIDGLATGFHASTSRDFAESYHRIFTIPNKVPTRLRARKSAMRFTEAEFAKKWIDQTEKLVAMAK</sequence>
<comment type="similarity">
    <text evidence="3 14">Belongs to the glycosyltransferase group 1 family. Glycosyltransferase 4 subfamily.</text>
</comment>
<feature type="transmembrane region" description="Helical" evidence="14">
    <location>
        <begin position="15"/>
        <end position="42"/>
    </location>
</feature>
<keyword evidence="8 14" id="KW-0812">Transmembrane</keyword>
<dbReference type="EC" id="2.4.1.131" evidence="4 14"/>
<comment type="catalytic activity">
    <reaction evidence="12 14">
        <text>an alpha-D-Man-(1-&gt;3)-[alpha-D-Man-(1-&gt;6)]-beta-D-Man-(1-&gt;4)-beta-D-GlcNAc-(1-&gt;4)-alpha-D-GlcNAc-diphospho-di-trans,poly-cis-dolichol + 2 GDP-alpha-D-mannose = an alpha-D-Man-(1-&gt;2)-alpha-D-Man-(1-&gt;2)-alpha-D-Man-(1-&gt;3)-[alpha-D-Man-(1-&gt;6)]-beta-D-Man-(1-&gt;4)-beta-D-GlcNAc-(1-&gt;4)-alpha-D-GlcNAc-diphospho-di-trans,poly-cis-dolichol + 2 GDP + 2 H(+)</text>
        <dbReference type="Rhea" id="RHEA:29523"/>
        <dbReference type="Rhea" id="RHEA-COMP:19515"/>
        <dbReference type="Rhea" id="RHEA-COMP:19516"/>
        <dbReference type="ChEBI" id="CHEBI:15378"/>
        <dbReference type="ChEBI" id="CHEBI:57527"/>
        <dbReference type="ChEBI" id="CHEBI:58189"/>
        <dbReference type="ChEBI" id="CHEBI:132511"/>
        <dbReference type="ChEBI" id="CHEBI:132515"/>
        <dbReference type="EC" id="2.4.1.131"/>
    </reaction>
    <physiologicalReaction direction="left-to-right" evidence="12 14">
        <dbReference type="Rhea" id="RHEA:29524"/>
    </physiologicalReaction>
</comment>
<dbReference type="InterPro" id="IPR001296">
    <property type="entry name" value="Glyco_trans_1"/>
</dbReference>
<evidence type="ECO:0000256" key="2">
    <source>
        <dbReference type="ARBA" id="ARBA00004922"/>
    </source>
</evidence>
<dbReference type="AlphaFoldDB" id="A0A179IET5"/>
<dbReference type="Pfam" id="PF00534">
    <property type="entry name" value="Glycos_transf_1"/>
    <property type="match status" value="1"/>
</dbReference>
<feature type="region of interest" description="Disordered" evidence="15">
    <location>
        <begin position="73"/>
        <end position="92"/>
    </location>
</feature>
<dbReference type="OMA" id="WKHFTLI"/>
<evidence type="ECO:0000256" key="11">
    <source>
        <dbReference type="ARBA" id="ARBA00023136"/>
    </source>
</evidence>
<name>A0A179IET5_CORDF</name>
<evidence type="ECO:0000256" key="8">
    <source>
        <dbReference type="ARBA" id="ARBA00022692"/>
    </source>
</evidence>
<keyword evidence="7 14" id="KW-0808">Transferase</keyword>
<dbReference type="CDD" id="cd03806">
    <property type="entry name" value="GT4_ALG11-like"/>
    <property type="match status" value="1"/>
</dbReference>
<comment type="subcellular location">
    <subcellularLocation>
        <location evidence="1">Endoplasmic reticulum membrane</location>
        <topology evidence="1">Single-pass membrane protein</topology>
    </subcellularLocation>
</comment>
<dbReference type="PANTHER" id="PTHR45919">
    <property type="entry name" value="GDP-MAN:MAN(3)GLCNAC(2)-PP-DOL ALPHA-1,2-MANNOSYLTRANSFERASE"/>
    <property type="match status" value="1"/>
</dbReference>
<evidence type="ECO:0000313" key="18">
    <source>
        <dbReference type="EMBL" id="OAR00141.1"/>
    </source>
</evidence>
<evidence type="ECO:0000259" key="16">
    <source>
        <dbReference type="Pfam" id="PF00534"/>
    </source>
</evidence>
<dbReference type="Proteomes" id="UP000243081">
    <property type="component" value="Unassembled WGS sequence"/>
</dbReference>
<evidence type="ECO:0000256" key="6">
    <source>
        <dbReference type="ARBA" id="ARBA00022676"/>
    </source>
</evidence>
<protein>
    <recommendedName>
        <fullName evidence="5 14">GDP-Man:Man(3)GlcNAc(2)-PP-Dol alpha-1,2-mannosyltransferase</fullName>
        <ecNumber evidence="4 14">2.4.1.131</ecNumber>
    </recommendedName>
</protein>
<comment type="caution">
    <text evidence="18">The sequence shown here is derived from an EMBL/GenBank/DDBJ whole genome shotgun (WGS) entry which is preliminary data.</text>
</comment>